<evidence type="ECO:0000256" key="11">
    <source>
        <dbReference type="ARBA" id="ARBA00023157"/>
    </source>
</evidence>
<keyword evidence="4" id="KW-1003">Cell membrane</keyword>
<dbReference type="STRING" id="180088.A0A1J8PZQ4"/>
<keyword evidence="13" id="KW-0449">Lipoprotein</keyword>
<keyword evidence="6" id="KW-0349">Heme</keyword>
<evidence type="ECO:0000259" key="16">
    <source>
        <dbReference type="PROSITE" id="PS52012"/>
    </source>
</evidence>
<keyword evidence="15" id="KW-0812">Transmembrane</keyword>
<gene>
    <name evidence="17" type="ORF">AZE42_08575</name>
</gene>
<keyword evidence="10 15" id="KW-0472">Membrane</keyword>
<sequence>ILFVKDWTPILEKWFIFSLIGPTTKGVSSSTCSSTPRVLSSLSLSSTFLLNSFTMRFPIVILALSATFSSAFAALTARQAALPNCASTCLADADYGTCASTDDTCLCNSPAFINSTTTCIQATCTGSDLTNAEEASQALCAAVGVTLTASSSSTGTATSTGTSKATSTSTSGATSTPTFNAASSNSINVLTGAAAFAIMAAAAF</sequence>
<proteinExistence type="inferred from homology"/>
<evidence type="ECO:0000256" key="2">
    <source>
        <dbReference type="ARBA" id="ARBA00004613"/>
    </source>
</evidence>
<dbReference type="GO" id="GO:0005886">
    <property type="term" value="C:plasma membrane"/>
    <property type="evidence" value="ECO:0007669"/>
    <property type="project" value="UniProtKB-SubCell"/>
</dbReference>
<evidence type="ECO:0000313" key="18">
    <source>
        <dbReference type="Proteomes" id="UP000183567"/>
    </source>
</evidence>
<evidence type="ECO:0000313" key="17">
    <source>
        <dbReference type="EMBL" id="OJA13919.1"/>
    </source>
</evidence>
<comment type="subcellular location">
    <subcellularLocation>
        <location evidence="1">Cell membrane</location>
        <topology evidence="1">Lipid-anchor</topology>
        <topology evidence="1">GPI-anchor</topology>
    </subcellularLocation>
    <subcellularLocation>
        <location evidence="2">Secreted</location>
    </subcellularLocation>
</comment>
<dbReference type="PANTHER" id="PTHR37928">
    <property type="entry name" value="CFEM DOMAIN PROTEIN (AFU_ORTHOLOGUE AFUA_6G14090)"/>
    <property type="match status" value="1"/>
</dbReference>
<evidence type="ECO:0000256" key="6">
    <source>
        <dbReference type="ARBA" id="ARBA00022617"/>
    </source>
</evidence>
<dbReference type="PANTHER" id="PTHR37928:SF2">
    <property type="entry name" value="GPI ANCHORED CFEM DOMAIN PROTEIN (AFU_ORTHOLOGUE AFUA_6G10580)"/>
    <property type="match status" value="1"/>
</dbReference>
<keyword evidence="15" id="KW-1133">Transmembrane helix</keyword>
<keyword evidence="18" id="KW-1185">Reference proteome</keyword>
<keyword evidence="12" id="KW-0325">Glycoprotein</keyword>
<dbReference type="GO" id="GO:0005576">
    <property type="term" value="C:extracellular region"/>
    <property type="evidence" value="ECO:0007669"/>
    <property type="project" value="UniProtKB-SubCell"/>
</dbReference>
<evidence type="ECO:0000256" key="3">
    <source>
        <dbReference type="ARBA" id="ARBA00010031"/>
    </source>
</evidence>
<reference evidence="17 18" key="1">
    <citation type="submission" date="2016-03" db="EMBL/GenBank/DDBJ databases">
        <title>Comparative genomics of the ectomycorrhizal sister species Rhizopogon vinicolor and Rhizopogon vesiculosus (Basidiomycota: Boletales) reveals a divergence of the mating type B locus.</title>
        <authorList>
            <person name="Mujic A.B."/>
            <person name="Kuo A."/>
            <person name="Tritt A."/>
            <person name="Lipzen A."/>
            <person name="Chen C."/>
            <person name="Johnson J."/>
            <person name="Sharma A."/>
            <person name="Barry K."/>
            <person name="Grigoriev I.V."/>
            <person name="Spatafora J.W."/>
        </authorList>
    </citation>
    <scope>NUCLEOTIDE SEQUENCE [LARGE SCALE GENOMIC DNA]</scope>
    <source>
        <strain evidence="17 18">AM-OR11-056</strain>
    </source>
</reference>
<comment type="caution">
    <text evidence="17">The sequence shown here is derived from an EMBL/GenBank/DDBJ whole genome shotgun (WGS) entry which is preliminary data.</text>
</comment>
<evidence type="ECO:0000256" key="10">
    <source>
        <dbReference type="ARBA" id="ARBA00023136"/>
    </source>
</evidence>
<dbReference type="OrthoDB" id="3065412at2759"/>
<name>A0A1J8PZQ4_9AGAM</name>
<keyword evidence="11" id="KW-1015">Disulfide bond</keyword>
<dbReference type="Pfam" id="PF05730">
    <property type="entry name" value="CFEM"/>
    <property type="match status" value="1"/>
</dbReference>
<feature type="domain" description="CFEM" evidence="16">
    <location>
        <begin position="57"/>
        <end position="168"/>
    </location>
</feature>
<evidence type="ECO:0000256" key="9">
    <source>
        <dbReference type="ARBA" id="ARBA00023004"/>
    </source>
</evidence>
<dbReference type="InterPro" id="IPR051735">
    <property type="entry name" value="CFEM_domain"/>
</dbReference>
<dbReference type="AlphaFoldDB" id="A0A1J8PZQ4"/>
<dbReference type="GO" id="GO:0046872">
    <property type="term" value="F:metal ion binding"/>
    <property type="evidence" value="ECO:0007669"/>
    <property type="project" value="UniProtKB-KW"/>
</dbReference>
<dbReference type="SMART" id="SM00747">
    <property type="entry name" value="CFEM"/>
    <property type="match status" value="1"/>
</dbReference>
<evidence type="ECO:0000256" key="13">
    <source>
        <dbReference type="ARBA" id="ARBA00023288"/>
    </source>
</evidence>
<evidence type="ECO:0000256" key="7">
    <source>
        <dbReference type="ARBA" id="ARBA00022723"/>
    </source>
</evidence>
<dbReference type="InterPro" id="IPR008427">
    <property type="entry name" value="Extracellular_membr_CFEM_dom"/>
</dbReference>
<keyword evidence="9" id="KW-0408">Iron</keyword>
<keyword evidence="8" id="KW-0732">Signal</keyword>
<evidence type="ECO:0000256" key="15">
    <source>
        <dbReference type="SAM" id="Phobius"/>
    </source>
</evidence>
<accession>A0A1J8PZQ4</accession>
<dbReference type="EMBL" id="LVVM01003972">
    <property type="protein sequence ID" value="OJA13919.1"/>
    <property type="molecule type" value="Genomic_DNA"/>
</dbReference>
<evidence type="ECO:0000256" key="4">
    <source>
        <dbReference type="ARBA" id="ARBA00022475"/>
    </source>
</evidence>
<keyword evidence="7" id="KW-0479">Metal-binding</keyword>
<dbReference type="Proteomes" id="UP000183567">
    <property type="component" value="Unassembled WGS sequence"/>
</dbReference>
<feature type="transmembrane region" description="Helical" evidence="15">
    <location>
        <begin position="57"/>
        <end position="77"/>
    </location>
</feature>
<keyword evidence="5" id="KW-0964">Secreted</keyword>
<evidence type="ECO:0000256" key="12">
    <source>
        <dbReference type="ARBA" id="ARBA00023180"/>
    </source>
</evidence>
<evidence type="ECO:0000256" key="8">
    <source>
        <dbReference type="ARBA" id="ARBA00022729"/>
    </source>
</evidence>
<organism evidence="17 18">
    <name type="scientific">Rhizopogon vesiculosus</name>
    <dbReference type="NCBI Taxonomy" id="180088"/>
    <lineage>
        <taxon>Eukaryota</taxon>
        <taxon>Fungi</taxon>
        <taxon>Dikarya</taxon>
        <taxon>Basidiomycota</taxon>
        <taxon>Agaricomycotina</taxon>
        <taxon>Agaricomycetes</taxon>
        <taxon>Agaricomycetidae</taxon>
        <taxon>Boletales</taxon>
        <taxon>Suillineae</taxon>
        <taxon>Rhizopogonaceae</taxon>
        <taxon>Rhizopogon</taxon>
    </lineage>
</organism>
<comment type="similarity">
    <text evidence="3">Belongs to the RBT5 family.</text>
</comment>
<protein>
    <recommendedName>
        <fullName evidence="16">CFEM domain-containing protein</fullName>
    </recommendedName>
</protein>
<evidence type="ECO:0000256" key="14">
    <source>
        <dbReference type="SAM" id="MobiDB-lite"/>
    </source>
</evidence>
<feature type="region of interest" description="Disordered" evidence="14">
    <location>
        <begin position="151"/>
        <end position="176"/>
    </location>
</feature>
<evidence type="ECO:0000256" key="5">
    <source>
        <dbReference type="ARBA" id="ARBA00022525"/>
    </source>
</evidence>
<feature type="non-terminal residue" evidence="17">
    <location>
        <position position="1"/>
    </location>
</feature>
<dbReference type="PROSITE" id="PS52012">
    <property type="entry name" value="CFEM"/>
    <property type="match status" value="1"/>
</dbReference>
<evidence type="ECO:0000256" key="1">
    <source>
        <dbReference type="ARBA" id="ARBA00004609"/>
    </source>
</evidence>